<dbReference type="SUPFAM" id="SSF52242">
    <property type="entry name" value="Cobalamin (vitamin B12)-binding domain"/>
    <property type="match status" value="1"/>
</dbReference>
<dbReference type="SUPFAM" id="SSF82282">
    <property type="entry name" value="Homocysteine S-methyltransferase"/>
    <property type="match status" value="1"/>
</dbReference>
<dbReference type="InterPro" id="IPR050554">
    <property type="entry name" value="Met_Synthase/Corrinoid"/>
</dbReference>
<feature type="domain" description="B12-binding N-terminal" evidence="23">
    <location>
        <begin position="576"/>
        <end position="670"/>
    </location>
</feature>
<dbReference type="Gene3D" id="3.20.20.330">
    <property type="entry name" value="Homocysteine-binding-like domain"/>
    <property type="match status" value="1"/>
</dbReference>
<dbReference type="OrthoDB" id="9803687at2"/>
<keyword evidence="10" id="KW-0846">Cobalamin</keyword>
<evidence type="ECO:0000256" key="3">
    <source>
        <dbReference type="ARBA" id="ARBA00001956"/>
    </source>
</evidence>
<comment type="similarity">
    <text evidence="5">Belongs to the vitamin-B12 dependent methionine synthase family.</text>
</comment>
<keyword evidence="12" id="KW-0949">S-adenosyl-L-methionine</keyword>
<dbReference type="SMART" id="SM01018">
    <property type="entry name" value="B12-binding_2"/>
    <property type="match status" value="1"/>
</dbReference>
<evidence type="ECO:0000256" key="8">
    <source>
        <dbReference type="ARBA" id="ARBA00022603"/>
    </source>
</evidence>
<evidence type="ECO:0000256" key="1">
    <source>
        <dbReference type="ARBA" id="ARBA00001700"/>
    </source>
</evidence>
<dbReference type="Pfam" id="PF02607">
    <property type="entry name" value="B12-binding_2"/>
    <property type="match status" value="1"/>
</dbReference>
<evidence type="ECO:0000256" key="4">
    <source>
        <dbReference type="ARBA" id="ARBA00005178"/>
    </source>
</evidence>
<dbReference type="GO" id="GO:0008705">
    <property type="term" value="F:methionine synthase activity"/>
    <property type="evidence" value="ECO:0007669"/>
    <property type="project" value="UniProtKB-EC"/>
</dbReference>
<feature type="domain" description="B12-binding" evidence="22">
    <location>
        <begin position="670"/>
        <end position="790"/>
    </location>
</feature>
<dbReference type="PROSITE" id="PS51332">
    <property type="entry name" value="B12_BINDING"/>
    <property type="match status" value="1"/>
</dbReference>
<evidence type="ECO:0000313" key="25">
    <source>
        <dbReference type="Proteomes" id="UP000243819"/>
    </source>
</evidence>
<feature type="domain" description="Hcy-binding" evidence="20">
    <location>
        <begin position="2"/>
        <end position="281"/>
    </location>
</feature>
<accession>A0A1I0A237</accession>
<evidence type="ECO:0000256" key="19">
    <source>
        <dbReference type="PROSITE-ProRule" id="PRU00333"/>
    </source>
</evidence>
<evidence type="ECO:0000259" key="22">
    <source>
        <dbReference type="PROSITE" id="PS51332"/>
    </source>
</evidence>
<sequence>MRNKLQKLLERKILLFDGAMGTQLNLQYPEEGNLEYPHLVKEVHQSYKDKGCDVIGTNTFGANRAKLAQRLALDKLVEINRQGVKLAKEIAGDQLLVAGIIGPTGKLLKPYGTLSFDEAKEIFAEQGKILIESGVDFILIETMSDILEMKAAVVGIKEIADIPIICTATFDQKGKILTGADAQTVATVLESLGVTAIGANCGVDIPSMIEVIKGMTEVTNLPLIAQPNGGLPKYINGKTEYLMDLDRFKIEVEGLLAAGVQGIGGCCGTDPHHIEILKKLTEKRKPILPSDFSLSKLAGARKTVVFTEKSPTKVIGERLNTTAQPKLKEAVTRGEISPFIEMALKQVEKGAALLDVNIGISLEKELEMMPKVIEGLQQSIDIPLVIDTTYPQVMEEALKVYRGKPLLNSTTGDRKNLEKVIELAQKYGGAIVALTLTEKGLPKRAEERVEIAREILAIAQEKGFGKENIWIDPLVLTAGANGDLVLETIKGVKMIKEELGGQTLLGISNISYGLPNRSWLNSHFLTLALTAGLDLPIVNPEDPLIWQSIKCADVFTGKDSGAKNYSLEKIPNEKGERIALGENITLEDFERLIIYGLKEKIPQGINLLKKQGYSGKEILEKALLRAMEKVGDYYEKGIFYLPQLLGAGDAAKQVFEELATDLQKERIEDKGTVLLATVEGDIHDIGKNIVSLVLQNNGYKVLDLGTDVPPLHIVEKAEEVKADVIGLSALLTTAIPKMAEVVELLKERGLSIPVMIGGAVVSEDVAKSIGAYYAANGVEGVKVLKKILES</sequence>
<dbReference type="AlphaFoldDB" id="A0A1I0A237"/>
<dbReference type="PROSITE" id="PS50972">
    <property type="entry name" value="PTERIN_BINDING"/>
    <property type="match status" value="1"/>
</dbReference>
<dbReference type="PANTHER" id="PTHR45833:SF1">
    <property type="entry name" value="METHIONINE SYNTHASE"/>
    <property type="match status" value="1"/>
</dbReference>
<feature type="domain" description="Pterin-binding" evidence="21">
    <location>
        <begin position="312"/>
        <end position="562"/>
    </location>
</feature>
<dbReference type="InterPro" id="IPR036589">
    <property type="entry name" value="HCY_dom_sf"/>
</dbReference>
<evidence type="ECO:0000256" key="14">
    <source>
        <dbReference type="ARBA" id="ARBA00022833"/>
    </source>
</evidence>
<proteinExistence type="inferred from homology"/>
<evidence type="ECO:0000256" key="6">
    <source>
        <dbReference type="ARBA" id="ARBA00012032"/>
    </source>
</evidence>
<evidence type="ECO:0000256" key="17">
    <source>
        <dbReference type="ARBA" id="ARBA00025552"/>
    </source>
</evidence>
<dbReference type="PROSITE" id="PS50970">
    <property type="entry name" value="HCY"/>
    <property type="match status" value="1"/>
</dbReference>
<dbReference type="Pfam" id="PF02574">
    <property type="entry name" value="S-methyl_trans"/>
    <property type="match status" value="1"/>
</dbReference>
<dbReference type="InterPro" id="IPR036594">
    <property type="entry name" value="Meth_synthase_dom"/>
</dbReference>
<evidence type="ECO:0000256" key="12">
    <source>
        <dbReference type="ARBA" id="ARBA00022691"/>
    </source>
</evidence>
<feature type="binding site" evidence="19">
    <location>
        <position position="266"/>
    </location>
    <ligand>
        <name>Zn(2+)</name>
        <dbReference type="ChEBI" id="CHEBI:29105"/>
    </ligand>
</feature>
<dbReference type="InterPro" id="IPR006158">
    <property type="entry name" value="Cobalamin-bd"/>
</dbReference>
<evidence type="ECO:0000256" key="16">
    <source>
        <dbReference type="ARBA" id="ARBA00023285"/>
    </source>
</evidence>
<keyword evidence="8 19" id="KW-0489">Methyltransferase</keyword>
<dbReference type="GO" id="GO:0050667">
    <property type="term" value="P:homocysteine metabolic process"/>
    <property type="evidence" value="ECO:0007669"/>
    <property type="project" value="TreeGrafter"/>
</dbReference>
<keyword evidence="13 19" id="KW-0479">Metal-binding</keyword>
<evidence type="ECO:0000256" key="9">
    <source>
        <dbReference type="ARBA" id="ARBA00022605"/>
    </source>
</evidence>
<dbReference type="GO" id="GO:0046653">
    <property type="term" value="P:tetrahydrofolate metabolic process"/>
    <property type="evidence" value="ECO:0007669"/>
    <property type="project" value="TreeGrafter"/>
</dbReference>
<evidence type="ECO:0000256" key="11">
    <source>
        <dbReference type="ARBA" id="ARBA00022679"/>
    </source>
</evidence>
<evidence type="ECO:0000259" key="21">
    <source>
        <dbReference type="PROSITE" id="PS50972"/>
    </source>
</evidence>
<dbReference type="GO" id="GO:0032259">
    <property type="term" value="P:methylation"/>
    <property type="evidence" value="ECO:0007669"/>
    <property type="project" value="UniProtKB-KW"/>
</dbReference>
<dbReference type="Pfam" id="PF00809">
    <property type="entry name" value="Pterin_bind"/>
    <property type="match status" value="1"/>
</dbReference>
<evidence type="ECO:0000256" key="15">
    <source>
        <dbReference type="ARBA" id="ARBA00023167"/>
    </source>
</evidence>
<organism evidence="24 25">
    <name type="scientific">Anaerobranca gottschalkii DSM 13577</name>
    <dbReference type="NCBI Taxonomy" id="1120990"/>
    <lineage>
        <taxon>Bacteria</taxon>
        <taxon>Bacillati</taxon>
        <taxon>Bacillota</taxon>
        <taxon>Clostridia</taxon>
        <taxon>Eubacteriales</taxon>
        <taxon>Proteinivoracaceae</taxon>
        <taxon>Anaerobranca</taxon>
    </lineage>
</organism>
<dbReference type="InterPro" id="IPR000489">
    <property type="entry name" value="Pterin-binding_dom"/>
</dbReference>
<evidence type="ECO:0000256" key="2">
    <source>
        <dbReference type="ARBA" id="ARBA00001947"/>
    </source>
</evidence>
<dbReference type="PANTHER" id="PTHR45833">
    <property type="entry name" value="METHIONINE SYNTHASE"/>
    <property type="match status" value="1"/>
</dbReference>
<dbReference type="GO" id="GO:0046872">
    <property type="term" value="F:metal ion binding"/>
    <property type="evidence" value="ECO:0007669"/>
    <property type="project" value="UniProtKB-KW"/>
</dbReference>
<dbReference type="RefSeq" id="WP_091350158.1">
    <property type="nucleotide sequence ID" value="NZ_FOIF01000016.1"/>
</dbReference>
<feature type="binding site" evidence="19">
    <location>
        <position position="201"/>
    </location>
    <ligand>
        <name>Zn(2+)</name>
        <dbReference type="ChEBI" id="CHEBI:29105"/>
    </ligand>
</feature>
<evidence type="ECO:0000256" key="7">
    <source>
        <dbReference type="ARBA" id="ARBA00013998"/>
    </source>
</evidence>
<evidence type="ECO:0000256" key="10">
    <source>
        <dbReference type="ARBA" id="ARBA00022628"/>
    </source>
</evidence>
<keyword evidence="14 19" id="KW-0862">Zinc</keyword>
<keyword evidence="16" id="KW-0170">Cobalt</keyword>
<dbReference type="SUPFAM" id="SSF47644">
    <property type="entry name" value="Methionine synthase domain"/>
    <property type="match status" value="1"/>
</dbReference>
<comment type="function">
    <text evidence="17">Catalyzes the transfer of a methyl group from methyl-cobalamin to homocysteine, yielding enzyme-bound cob(I)alamin and methionine. Subsequently, remethylates the cofactor using methyltetrahydrofolate.</text>
</comment>
<dbReference type="Gene3D" id="1.10.1240.10">
    <property type="entry name" value="Methionine synthase domain"/>
    <property type="match status" value="1"/>
</dbReference>
<evidence type="ECO:0000256" key="13">
    <source>
        <dbReference type="ARBA" id="ARBA00022723"/>
    </source>
</evidence>
<evidence type="ECO:0000259" key="23">
    <source>
        <dbReference type="PROSITE" id="PS51337"/>
    </source>
</evidence>
<dbReference type="SUPFAM" id="SSF51717">
    <property type="entry name" value="Dihydropteroate synthetase-like"/>
    <property type="match status" value="1"/>
</dbReference>
<dbReference type="InterPro" id="IPR003726">
    <property type="entry name" value="HCY_dom"/>
</dbReference>
<dbReference type="PROSITE" id="PS51337">
    <property type="entry name" value="B12_BINDING_NTER"/>
    <property type="match status" value="1"/>
</dbReference>
<keyword evidence="11 19" id="KW-0808">Transferase</keyword>
<protein>
    <recommendedName>
        <fullName evidence="7">Methionine synthase</fullName>
        <ecNumber evidence="6">2.1.1.13</ecNumber>
    </recommendedName>
    <alternativeName>
        <fullName evidence="18">5-methyltetrahydrofolate--homocysteine methyltransferase</fullName>
    </alternativeName>
</protein>
<comment type="cofactor">
    <cofactor evidence="2 19">
        <name>Zn(2+)</name>
        <dbReference type="ChEBI" id="CHEBI:29105"/>
    </cofactor>
</comment>
<dbReference type="Pfam" id="PF02310">
    <property type="entry name" value="B12-binding"/>
    <property type="match status" value="1"/>
</dbReference>
<keyword evidence="9" id="KW-0028">Amino-acid biosynthesis</keyword>
<reference evidence="25" key="1">
    <citation type="submission" date="2016-10" db="EMBL/GenBank/DDBJ databases">
        <authorList>
            <person name="Varghese N."/>
            <person name="Submissions S."/>
        </authorList>
    </citation>
    <scope>NUCLEOTIDE SEQUENCE [LARGE SCALE GENOMIC DNA]</scope>
    <source>
        <strain evidence="25">DSM 13577</strain>
    </source>
</reference>
<dbReference type="STRING" id="1120990.SAMN03080614_101620"/>
<gene>
    <name evidence="24" type="ORF">SAMN03080614_101620</name>
</gene>
<comment type="pathway">
    <text evidence="4">Amino-acid biosynthesis; L-methionine biosynthesis via de novo pathway; L-methionine from L-homocysteine (MetH route): step 1/1.</text>
</comment>
<dbReference type="GO" id="GO:0005829">
    <property type="term" value="C:cytosol"/>
    <property type="evidence" value="ECO:0007669"/>
    <property type="project" value="TreeGrafter"/>
</dbReference>
<dbReference type="GO" id="GO:0031419">
    <property type="term" value="F:cobalamin binding"/>
    <property type="evidence" value="ECO:0007669"/>
    <property type="project" value="UniProtKB-KW"/>
</dbReference>
<keyword evidence="15" id="KW-0486">Methionine biosynthesis</keyword>
<evidence type="ECO:0000256" key="18">
    <source>
        <dbReference type="ARBA" id="ARBA00031040"/>
    </source>
</evidence>
<dbReference type="InterPro" id="IPR036724">
    <property type="entry name" value="Cobalamin-bd_sf"/>
</dbReference>
<dbReference type="Gene3D" id="3.20.20.20">
    <property type="entry name" value="Dihydropteroate synthase-like"/>
    <property type="match status" value="1"/>
</dbReference>
<feature type="binding site" evidence="19">
    <location>
        <position position="267"/>
    </location>
    <ligand>
        <name>Zn(2+)</name>
        <dbReference type="ChEBI" id="CHEBI:29105"/>
    </ligand>
</feature>
<keyword evidence="25" id="KW-1185">Reference proteome</keyword>
<dbReference type="EC" id="2.1.1.13" evidence="6"/>
<dbReference type="UniPathway" id="UPA00051">
    <property type="reaction ID" value="UER00081"/>
</dbReference>
<dbReference type="InterPro" id="IPR011005">
    <property type="entry name" value="Dihydropteroate_synth-like_sf"/>
</dbReference>
<comment type="cofactor">
    <cofactor evidence="3">
        <name>methylcob(III)alamin</name>
        <dbReference type="ChEBI" id="CHEBI:28115"/>
    </cofactor>
</comment>
<name>A0A1I0A237_9FIRM</name>
<evidence type="ECO:0000256" key="5">
    <source>
        <dbReference type="ARBA" id="ARBA00010398"/>
    </source>
</evidence>
<dbReference type="Proteomes" id="UP000243819">
    <property type="component" value="Unassembled WGS sequence"/>
</dbReference>
<dbReference type="Gene3D" id="3.40.50.280">
    <property type="entry name" value="Cobalamin-binding domain"/>
    <property type="match status" value="1"/>
</dbReference>
<dbReference type="EMBL" id="FOIF01000016">
    <property type="protein sequence ID" value="SES88114.1"/>
    <property type="molecule type" value="Genomic_DNA"/>
</dbReference>
<evidence type="ECO:0000259" key="20">
    <source>
        <dbReference type="PROSITE" id="PS50970"/>
    </source>
</evidence>
<dbReference type="InterPro" id="IPR003759">
    <property type="entry name" value="Cbl-bd_cap"/>
</dbReference>
<comment type="catalytic activity">
    <reaction evidence="1">
        <text>(6S)-5-methyl-5,6,7,8-tetrahydrofolate + L-homocysteine = (6S)-5,6,7,8-tetrahydrofolate + L-methionine</text>
        <dbReference type="Rhea" id="RHEA:11172"/>
        <dbReference type="ChEBI" id="CHEBI:18608"/>
        <dbReference type="ChEBI" id="CHEBI:57453"/>
        <dbReference type="ChEBI" id="CHEBI:57844"/>
        <dbReference type="ChEBI" id="CHEBI:58199"/>
        <dbReference type="EC" id="2.1.1.13"/>
    </reaction>
</comment>
<evidence type="ECO:0000313" key="24">
    <source>
        <dbReference type="EMBL" id="SES88114.1"/>
    </source>
</evidence>